<reference evidence="1" key="1">
    <citation type="journal article" date="2014" name="Int. J. Syst. Evol. Microbiol.">
        <title>Complete genome sequence of Corynebacterium casei LMG S-19264T (=DSM 44701T), isolated from a smear-ripened cheese.</title>
        <authorList>
            <consortium name="US DOE Joint Genome Institute (JGI-PGF)"/>
            <person name="Walter F."/>
            <person name="Albersmeier A."/>
            <person name="Kalinowski J."/>
            <person name="Ruckert C."/>
        </authorList>
    </citation>
    <scope>NUCLEOTIDE SEQUENCE</scope>
    <source>
        <strain evidence="1">VKM Ac-1940</strain>
    </source>
</reference>
<keyword evidence="2" id="KW-1185">Reference proteome</keyword>
<dbReference type="Proteomes" id="UP001142291">
    <property type="component" value="Unassembled WGS sequence"/>
</dbReference>
<name>A0A9W6M5K6_9MICO</name>
<proteinExistence type="predicted"/>
<reference evidence="1" key="2">
    <citation type="submission" date="2023-01" db="EMBL/GenBank/DDBJ databases">
        <authorList>
            <person name="Sun Q."/>
            <person name="Evtushenko L."/>
        </authorList>
    </citation>
    <scope>NUCLEOTIDE SEQUENCE</scope>
    <source>
        <strain evidence="1">VKM Ac-1940</strain>
    </source>
</reference>
<accession>A0A9W6M5K6</accession>
<evidence type="ECO:0000313" key="1">
    <source>
        <dbReference type="EMBL" id="GLJ95474.1"/>
    </source>
</evidence>
<dbReference type="EMBL" id="BSER01000009">
    <property type="protein sequence ID" value="GLJ95474.1"/>
    <property type="molecule type" value="Genomic_DNA"/>
</dbReference>
<sequence length="224" mass="25084">MPEAGDRAGLEGMFWWVTNLFGRAWTLPQGAKNQFGHGKSALAGEKPVWSREISSDVVSRACGGFSPSARKGRAGRGDLAAASVSHYLSFSGRQSDSFWDMLRRKWDMPCRKWDMPCRKRNMPGASRKAAYAPWAAEGGSPARNLRQWDAAAALDRGGQASMSHYLSFCTWRSDSLWDMPRRKWDMPCRNWDRPRMVPDTAPLGGVSGWSRRASGRWAVQRMPG</sequence>
<gene>
    <name evidence="1" type="ORF">GCM10017591_15370</name>
</gene>
<dbReference type="AlphaFoldDB" id="A0A9W6M5K6"/>
<protein>
    <submittedName>
        <fullName evidence="1">Uncharacterized protein</fullName>
    </submittedName>
</protein>
<comment type="caution">
    <text evidence="1">The sequence shown here is derived from an EMBL/GenBank/DDBJ whole genome shotgun (WGS) entry which is preliminary data.</text>
</comment>
<organism evidence="1 2">
    <name type="scientific">Microbacterium dextranolyticum</name>
    <dbReference type="NCBI Taxonomy" id="36806"/>
    <lineage>
        <taxon>Bacteria</taxon>
        <taxon>Bacillati</taxon>
        <taxon>Actinomycetota</taxon>
        <taxon>Actinomycetes</taxon>
        <taxon>Micrococcales</taxon>
        <taxon>Microbacteriaceae</taxon>
        <taxon>Microbacterium</taxon>
    </lineage>
</organism>
<evidence type="ECO:0000313" key="2">
    <source>
        <dbReference type="Proteomes" id="UP001142291"/>
    </source>
</evidence>